<keyword evidence="2" id="KW-1185">Reference proteome</keyword>
<dbReference type="EMBL" id="CALYLO010000001">
    <property type="protein sequence ID" value="CAH8244397.1"/>
    <property type="molecule type" value="Genomic_DNA"/>
</dbReference>
<evidence type="ECO:0000313" key="1">
    <source>
        <dbReference type="EMBL" id="CAH8244397.1"/>
    </source>
</evidence>
<dbReference type="RefSeq" id="WP_213429655.1">
    <property type="nucleotide sequence ID" value="NZ_AP031286.1"/>
</dbReference>
<accession>A0ABM9FYZ2</accession>
<organism evidence="1 2">
    <name type="scientific">Paenibacillus melissococcoides</name>
    <dbReference type="NCBI Taxonomy" id="2912268"/>
    <lineage>
        <taxon>Bacteria</taxon>
        <taxon>Bacillati</taxon>
        <taxon>Bacillota</taxon>
        <taxon>Bacilli</taxon>
        <taxon>Bacillales</taxon>
        <taxon>Paenibacillaceae</taxon>
        <taxon>Paenibacillus</taxon>
    </lineage>
</organism>
<evidence type="ECO:0000313" key="2">
    <source>
        <dbReference type="Proteomes" id="UP001154322"/>
    </source>
</evidence>
<dbReference type="Proteomes" id="UP001154322">
    <property type="component" value="Unassembled WGS sequence"/>
</dbReference>
<proteinExistence type="predicted"/>
<sequence>MSFIVLRLEELQVGGKRILNVPAEVLTVTPVCRPRTVGTNTMSVRTERQISSSEQVQ</sequence>
<gene>
    <name evidence="1" type="ORF">WJ0W_001634</name>
</gene>
<protein>
    <submittedName>
        <fullName evidence="1">Uncharacterized protein</fullName>
    </submittedName>
</protein>
<name>A0ABM9FYZ2_9BACL</name>
<comment type="caution">
    <text evidence="1">The sequence shown here is derived from an EMBL/GenBank/DDBJ whole genome shotgun (WGS) entry which is preliminary data.</text>
</comment>
<reference evidence="1" key="1">
    <citation type="submission" date="2022-06" db="EMBL/GenBank/DDBJ databases">
        <authorList>
            <person name="Dietemann V."/>
            <person name="Ory F."/>
            <person name="Dainat B."/>
            <person name="Oberhansli S."/>
        </authorList>
    </citation>
    <scope>NUCLEOTIDE SEQUENCE</scope>
    <source>
        <strain evidence="1">Ena-SAMPLE-TAB-26-04-2022-14:26:32:270-5432</strain>
    </source>
</reference>